<proteinExistence type="predicted"/>
<dbReference type="PATRIC" id="fig|1299326.3.peg.6669"/>
<organism evidence="1 2">
    <name type="scientific">Mycobacterium kansasii 662</name>
    <dbReference type="NCBI Taxonomy" id="1299326"/>
    <lineage>
        <taxon>Bacteria</taxon>
        <taxon>Bacillati</taxon>
        <taxon>Actinomycetota</taxon>
        <taxon>Actinomycetes</taxon>
        <taxon>Mycobacteriales</taxon>
        <taxon>Mycobacteriaceae</taxon>
        <taxon>Mycobacterium</taxon>
    </lineage>
</organism>
<dbReference type="EMBL" id="JAOA01000043">
    <property type="protein sequence ID" value="ETZ96557.1"/>
    <property type="molecule type" value="Genomic_DNA"/>
</dbReference>
<reference evidence="1 2" key="1">
    <citation type="submission" date="2013-12" db="EMBL/GenBank/DDBJ databases">
        <authorList>
            <person name="Brown-Elliot B."/>
            <person name="Wallace R."/>
            <person name="Lenaerts A."/>
            <person name="Ordway D."/>
            <person name="DeGroote M.A."/>
            <person name="Parker T."/>
            <person name="Sizemore C."/>
            <person name="Tallon L.J."/>
            <person name="Sadzewicz L.K."/>
            <person name="Sengamalay N."/>
            <person name="Fraser C.M."/>
            <person name="Hine E."/>
            <person name="Shefchek K.A."/>
            <person name="Das S.P."/>
            <person name="Tettelin H."/>
        </authorList>
    </citation>
    <scope>NUCLEOTIDE SEQUENCE [LARGE SCALE GENOMIC DNA]</scope>
    <source>
        <strain evidence="1 2">662</strain>
    </source>
</reference>
<comment type="caution">
    <text evidence="1">The sequence shown here is derived from an EMBL/GenBank/DDBJ whole genome shotgun (WGS) entry which is preliminary data.</text>
</comment>
<name>X7XQJ7_MYCKA</name>
<gene>
    <name evidence="1" type="ORF">I545_6950</name>
</gene>
<accession>X7XQJ7</accession>
<dbReference type="AlphaFoldDB" id="X7XQJ7"/>
<evidence type="ECO:0000313" key="2">
    <source>
        <dbReference type="Proteomes" id="UP000020561"/>
    </source>
</evidence>
<dbReference type="Proteomes" id="UP000020561">
    <property type="component" value="Unassembled WGS sequence"/>
</dbReference>
<protein>
    <submittedName>
        <fullName evidence="1">Uncharacterized protein</fullName>
    </submittedName>
</protein>
<sequence>MALTTFALGLVSVEPSANLTVGTVLLPPLTAATNSAAALVVFDVDLGVRDPLCLERRLEPETVATP</sequence>
<evidence type="ECO:0000313" key="1">
    <source>
        <dbReference type="EMBL" id="ETZ96557.1"/>
    </source>
</evidence>